<evidence type="ECO:0000313" key="3">
    <source>
        <dbReference type="Proteomes" id="UP000264492"/>
    </source>
</evidence>
<dbReference type="RefSeq" id="WP_115857779.1">
    <property type="nucleotide sequence ID" value="NZ_QTSU01000001.1"/>
</dbReference>
<evidence type="ECO:0008006" key="4">
    <source>
        <dbReference type="Google" id="ProtNLM"/>
    </source>
</evidence>
<dbReference type="InterPro" id="IPR008769">
    <property type="entry name" value="PhaF_PhaI"/>
</dbReference>
<evidence type="ECO:0000313" key="2">
    <source>
        <dbReference type="EMBL" id="RDZ28338.1"/>
    </source>
</evidence>
<feature type="compositionally biased region" description="Basic residues" evidence="1">
    <location>
        <begin position="104"/>
        <end position="119"/>
    </location>
</feature>
<reference evidence="2 3" key="1">
    <citation type="submission" date="2018-08" db="EMBL/GenBank/DDBJ databases">
        <title>Lysobacter sp. zong2l5, whole genome shotgun sequence.</title>
        <authorList>
            <person name="Zhang X."/>
            <person name="Feng G."/>
            <person name="Zhu H."/>
        </authorList>
    </citation>
    <scope>NUCLEOTIDE SEQUENCE [LARGE SCALE GENOMIC DNA]</scope>
    <source>
        <strain evidence="3">zong2l5</strain>
    </source>
</reference>
<comment type="caution">
    <text evidence="2">The sequence shown here is derived from an EMBL/GenBank/DDBJ whole genome shotgun (WGS) entry which is preliminary data.</text>
</comment>
<proteinExistence type="predicted"/>
<protein>
    <recommendedName>
        <fullName evidence="4">Poly(Hydroxyalcanoate) granule associated protein</fullName>
    </recommendedName>
</protein>
<dbReference type="Pfam" id="PF05597">
    <property type="entry name" value="Phasin"/>
    <property type="match status" value="1"/>
</dbReference>
<dbReference type="EMBL" id="QTSU01000001">
    <property type="protein sequence ID" value="RDZ28338.1"/>
    <property type="molecule type" value="Genomic_DNA"/>
</dbReference>
<name>A0A371K374_9GAMM</name>
<dbReference type="OrthoDB" id="6008326at2"/>
<dbReference type="Proteomes" id="UP000264492">
    <property type="component" value="Unassembled WGS sequence"/>
</dbReference>
<dbReference type="AlphaFoldDB" id="A0A371K374"/>
<feature type="region of interest" description="Disordered" evidence="1">
    <location>
        <begin position="95"/>
        <end position="141"/>
    </location>
</feature>
<organism evidence="2 3">
    <name type="scientific">Lysobacter silvisoli</name>
    <dbReference type="NCBI Taxonomy" id="2293254"/>
    <lineage>
        <taxon>Bacteria</taxon>
        <taxon>Pseudomonadati</taxon>
        <taxon>Pseudomonadota</taxon>
        <taxon>Gammaproteobacteria</taxon>
        <taxon>Lysobacterales</taxon>
        <taxon>Lysobacteraceae</taxon>
        <taxon>Lysobacter</taxon>
    </lineage>
</organism>
<sequence length="141" mass="15553">MATVKRKSRPAKETTLRHLWLAGLGLVAIARREGFNAAGRAVERADRLQRRATRFVAQARQRTRAQLDGVRGQVEPQVLKFSAQVERRLAPVLDKLGLSPKPQRAARKGKGKTQARKAAKPAAPARRGVRKPAARRGARKA</sequence>
<accession>A0A371K374</accession>
<gene>
    <name evidence="2" type="ORF">DX914_04150</name>
</gene>
<keyword evidence="3" id="KW-1185">Reference proteome</keyword>
<evidence type="ECO:0000256" key="1">
    <source>
        <dbReference type="SAM" id="MobiDB-lite"/>
    </source>
</evidence>
<feature type="compositionally biased region" description="Basic residues" evidence="1">
    <location>
        <begin position="127"/>
        <end position="141"/>
    </location>
</feature>